<comment type="similarity">
    <text evidence="1">Belongs to the inositol monophosphatase superfamily.</text>
</comment>
<dbReference type="GO" id="GO:0006020">
    <property type="term" value="P:inositol metabolic process"/>
    <property type="evidence" value="ECO:0007669"/>
    <property type="project" value="TreeGrafter"/>
</dbReference>
<protein>
    <submittedName>
        <fullName evidence="3">Fructose-1,6-bisphosphatase</fullName>
    </submittedName>
</protein>
<dbReference type="InterPro" id="IPR000760">
    <property type="entry name" value="Inositol_monophosphatase-like"/>
</dbReference>
<keyword evidence="2" id="KW-0460">Magnesium</keyword>
<feature type="binding site" evidence="2">
    <location>
        <position position="94"/>
    </location>
    <ligand>
        <name>Mg(2+)</name>
        <dbReference type="ChEBI" id="CHEBI:18420"/>
        <label>1</label>
        <note>catalytic</note>
    </ligand>
</feature>
<reference evidence="3 4" key="1">
    <citation type="submission" date="2017-04" db="EMBL/GenBank/DDBJ databases">
        <authorList>
            <person name="Afonso C.L."/>
            <person name="Miller P.J."/>
            <person name="Scott M.A."/>
            <person name="Spackman E."/>
            <person name="Goraichik I."/>
            <person name="Dimitrov K.M."/>
            <person name="Suarez D.L."/>
            <person name="Swayne D.E."/>
        </authorList>
    </citation>
    <scope>NUCLEOTIDE SEQUENCE [LARGE SCALE GENOMIC DNA]</scope>
    <source>
        <strain evidence="3 4">USBA 355</strain>
    </source>
</reference>
<sequence>MPVADPYAVASLIAEAGAEEALPRFRQLAEHEVTRKASGELVTVADHAVEALLTRRLAELLPGSLVVGEEAVEADPTVLTRFDRDAFVWIIDPIDGTGNFAGGNPAFAVMVGLVRGRELLAGWIHDPIVGITAIAETGSGAELRGPDGASERLRVLPPAPLAEMTGALNAGTFGSKELAATLQRNRHKLKTLRGLHCAGQDYLRLVRGEMHFLLFSKTKPWDHVPGLVIHREAGGFGQLLEGRAYLPTDIARYGILMAPDQASWQAIRSVLLAE</sequence>
<keyword evidence="2" id="KW-0479">Metal-binding</keyword>
<evidence type="ECO:0000256" key="2">
    <source>
        <dbReference type="PIRSR" id="PIRSR600760-2"/>
    </source>
</evidence>
<dbReference type="GO" id="GO:0008934">
    <property type="term" value="F:inositol monophosphate 1-phosphatase activity"/>
    <property type="evidence" value="ECO:0007669"/>
    <property type="project" value="TreeGrafter"/>
</dbReference>
<dbReference type="SUPFAM" id="SSF56655">
    <property type="entry name" value="Carbohydrate phosphatase"/>
    <property type="match status" value="1"/>
</dbReference>
<dbReference type="Pfam" id="PF00459">
    <property type="entry name" value="Inositol_P"/>
    <property type="match status" value="1"/>
</dbReference>
<dbReference type="Gene3D" id="3.40.190.80">
    <property type="match status" value="1"/>
</dbReference>
<dbReference type="Proteomes" id="UP000192917">
    <property type="component" value="Unassembled WGS sequence"/>
</dbReference>
<dbReference type="RefSeq" id="WP_085123051.1">
    <property type="nucleotide sequence ID" value="NZ_FWZX01000008.1"/>
</dbReference>
<dbReference type="GO" id="GO:0007165">
    <property type="term" value="P:signal transduction"/>
    <property type="evidence" value="ECO:0007669"/>
    <property type="project" value="TreeGrafter"/>
</dbReference>
<feature type="binding site" evidence="2">
    <location>
        <position position="92"/>
    </location>
    <ligand>
        <name>Mg(2+)</name>
        <dbReference type="ChEBI" id="CHEBI:18420"/>
        <label>1</label>
        <note>catalytic</note>
    </ligand>
</feature>
<dbReference type="EMBL" id="FWZX01000008">
    <property type="protein sequence ID" value="SMF25459.1"/>
    <property type="molecule type" value="Genomic_DNA"/>
</dbReference>
<dbReference type="Gene3D" id="3.30.540.10">
    <property type="entry name" value="Fructose-1,6-Bisphosphatase, subunit A, domain 1"/>
    <property type="match status" value="1"/>
</dbReference>
<gene>
    <name evidence="3" type="ORF">SAMN05428998_108170</name>
</gene>
<dbReference type="GO" id="GO:0046872">
    <property type="term" value="F:metal ion binding"/>
    <property type="evidence" value="ECO:0007669"/>
    <property type="project" value="UniProtKB-KW"/>
</dbReference>
<feature type="binding site" evidence="2">
    <location>
        <position position="222"/>
    </location>
    <ligand>
        <name>Mg(2+)</name>
        <dbReference type="ChEBI" id="CHEBI:18420"/>
        <label>1</label>
        <note>catalytic</note>
    </ligand>
</feature>
<dbReference type="STRING" id="560819.SAMN05428998_108170"/>
<proteinExistence type="inferred from homology"/>
<organism evidence="3 4">
    <name type="scientific">Tistlia consotensis USBA 355</name>
    <dbReference type="NCBI Taxonomy" id="560819"/>
    <lineage>
        <taxon>Bacteria</taxon>
        <taxon>Pseudomonadati</taxon>
        <taxon>Pseudomonadota</taxon>
        <taxon>Alphaproteobacteria</taxon>
        <taxon>Rhodospirillales</taxon>
        <taxon>Rhodovibrionaceae</taxon>
        <taxon>Tistlia</taxon>
    </lineage>
</organism>
<dbReference type="AlphaFoldDB" id="A0A1Y6BT15"/>
<feature type="binding site" evidence="2">
    <location>
        <position position="95"/>
    </location>
    <ligand>
        <name>Mg(2+)</name>
        <dbReference type="ChEBI" id="CHEBI:18420"/>
        <label>1</label>
        <note>catalytic</note>
    </ligand>
</feature>
<name>A0A1Y6BT15_9PROT</name>
<accession>A0A1Y6BT15</accession>
<comment type="cofactor">
    <cofactor evidence="2">
        <name>Mg(2+)</name>
        <dbReference type="ChEBI" id="CHEBI:18420"/>
    </cofactor>
</comment>
<dbReference type="PRINTS" id="PR00377">
    <property type="entry name" value="IMPHPHTASES"/>
</dbReference>
<dbReference type="PANTHER" id="PTHR20854:SF4">
    <property type="entry name" value="INOSITOL-1-MONOPHOSPHATASE-RELATED"/>
    <property type="match status" value="1"/>
</dbReference>
<evidence type="ECO:0000256" key="1">
    <source>
        <dbReference type="ARBA" id="ARBA00009759"/>
    </source>
</evidence>
<feature type="binding site" evidence="2">
    <location>
        <position position="69"/>
    </location>
    <ligand>
        <name>Mg(2+)</name>
        <dbReference type="ChEBI" id="CHEBI:18420"/>
        <label>1</label>
        <note>catalytic</note>
    </ligand>
</feature>
<keyword evidence="4" id="KW-1185">Reference proteome</keyword>
<evidence type="ECO:0000313" key="4">
    <source>
        <dbReference type="Proteomes" id="UP000192917"/>
    </source>
</evidence>
<evidence type="ECO:0000313" key="3">
    <source>
        <dbReference type="EMBL" id="SMF25459.1"/>
    </source>
</evidence>
<dbReference type="PANTHER" id="PTHR20854">
    <property type="entry name" value="INOSITOL MONOPHOSPHATASE"/>
    <property type="match status" value="1"/>
</dbReference>